<gene>
    <name evidence="13" type="primary">putative Protein shifted</name>
    <name evidence="13" type="ORF">CLUMA_CG003460</name>
</gene>
<dbReference type="PROSITE" id="PS00022">
    <property type="entry name" value="EGF_1"/>
    <property type="match status" value="8"/>
</dbReference>
<evidence type="ECO:0000259" key="12">
    <source>
        <dbReference type="PROSITE" id="PS50814"/>
    </source>
</evidence>
<proteinExistence type="predicted"/>
<evidence type="ECO:0000256" key="1">
    <source>
        <dbReference type="ARBA" id="ARBA00004613"/>
    </source>
</evidence>
<feature type="domain" description="EGF-like" evidence="11">
    <location>
        <begin position="192"/>
        <end position="224"/>
    </location>
</feature>
<feature type="disulfide bond" evidence="9">
    <location>
        <begin position="278"/>
        <end position="287"/>
    </location>
</feature>
<sequence length="541" mass="60906">MKATMLLIIVNILLLHIYVVVGRNENNYLAHHYQHYHQYQTLEPQTDLSIWISEQQVKVLSGYSLRIFAIENGRISHFLRDPAFDSYLPIIPPEVSYVNFTWSAGKKKYRYHFDKLTSLNEEILQPPIISIKPKGKIPQEPKQFSVMLPCSNLTSGIAKFSLGLLIIKGRGKILPGTPLRFTLRKECSHRGPDPECDKKCLNNGFCTSNKICKCSEGYLGRNCEQALCFPQCLNGGNCTAPAMCSCPKGFQGRYCEGGICTEKCLNGGKCIQKDTCQCPKGYYGLRCELSKCVVPCLNGGKCRGTNICKCVEGWSGNHCEIRRHKRAKIGGKPCGGTCRNGFCRRNGKCKCNAGYGICKKKCLNGGKCIQKDICSCPTGYYGLRCQFSNCVEPCFNGGKCIEKNVCECSEGWFGNQCELKIRMKREESCREICKEKCLNGGKCVENDTCNCPSGYYGLRCEFSKCDELCFNGGKCIGKNVCECSESWFGNQCEMKIRTKREESCAGKCQHGGHCTVYNTCWCRKKWTGTYCTTSKWYRRRF</sequence>
<protein>
    <submittedName>
        <fullName evidence="13">CLUMA_CG003460, isoform A</fullName>
    </submittedName>
</protein>
<organism evidence="13 14">
    <name type="scientific">Clunio marinus</name>
    <dbReference type="NCBI Taxonomy" id="568069"/>
    <lineage>
        <taxon>Eukaryota</taxon>
        <taxon>Metazoa</taxon>
        <taxon>Ecdysozoa</taxon>
        <taxon>Arthropoda</taxon>
        <taxon>Hexapoda</taxon>
        <taxon>Insecta</taxon>
        <taxon>Pterygota</taxon>
        <taxon>Neoptera</taxon>
        <taxon>Endopterygota</taxon>
        <taxon>Diptera</taxon>
        <taxon>Nematocera</taxon>
        <taxon>Chironomoidea</taxon>
        <taxon>Chironomidae</taxon>
        <taxon>Clunio</taxon>
    </lineage>
</organism>
<feature type="domain" description="EGF-like" evidence="11">
    <location>
        <begin position="462"/>
        <end position="493"/>
    </location>
</feature>
<keyword evidence="7 9" id="KW-1015">Disulfide bond</keyword>
<keyword evidence="4 9" id="KW-0245">EGF-like domain</keyword>
<feature type="disulfide bond" evidence="9">
    <location>
        <begin position="376"/>
        <end position="385"/>
    </location>
</feature>
<dbReference type="GO" id="GO:0005576">
    <property type="term" value="C:extracellular region"/>
    <property type="evidence" value="ECO:0007669"/>
    <property type="project" value="UniProtKB-SubCell"/>
</dbReference>
<feature type="disulfide bond" evidence="9">
    <location>
        <begin position="408"/>
        <end position="417"/>
    </location>
</feature>
<feature type="domain" description="EGF-like" evidence="11">
    <location>
        <begin position="500"/>
        <end position="532"/>
    </location>
</feature>
<dbReference type="PANTHER" id="PTHR14949:SF32">
    <property type="entry name" value="WNT INHIBITORY FACTOR 1"/>
    <property type="match status" value="1"/>
</dbReference>
<dbReference type="Gene3D" id="2.60.40.2170">
    <property type="entry name" value="Wnt, WIF domain"/>
    <property type="match status" value="1"/>
</dbReference>
<dbReference type="AlphaFoldDB" id="A0A1J1HNN2"/>
<dbReference type="InterPro" id="IPR000742">
    <property type="entry name" value="EGF"/>
</dbReference>
<feature type="disulfide bond" evidence="9">
    <location>
        <begin position="465"/>
        <end position="475"/>
    </location>
</feature>
<dbReference type="PROSITE" id="PS50026">
    <property type="entry name" value="EGF_3"/>
    <property type="match status" value="8"/>
</dbReference>
<feature type="domain" description="EGF-like" evidence="11">
    <location>
        <begin position="387"/>
        <end position="418"/>
    </location>
</feature>
<feature type="disulfide bond" evidence="9">
    <location>
        <begin position="504"/>
        <end position="514"/>
    </location>
</feature>
<feature type="domain" description="WIF" evidence="12">
    <location>
        <begin position="50"/>
        <end position="187"/>
    </location>
</feature>
<accession>A0A1J1HNN2</accession>
<dbReference type="InterPro" id="IPR003306">
    <property type="entry name" value="WIF"/>
</dbReference>
<comment type="caution">
    <text evidence="9">Lacks conserved residue(s) required for the propagation of feature annotation.</text>
</comment>
<dbReference type="Pfam" id="PF00008">
    <property type="entry name" value="EGF"/>
    <property type="match status" value="1"/>
</dbReference>
<evidence type="ECO:0000256" key="9">
    <source>
        <dbReference type="PROSITE-ProRule" id="PRU00076"/>
    </source>
</evidence>
<keyword evidence="3" id="KW-0964">Secreted</keyword>
<comment type="subcellular location">
    <subcellularLocation>
        <location evidence="1">Secreted</location>
    </subcellularLocation>
</comment>
<feature type="domain" description="EGF-like" evidence="11">
    <location>
        <begin position="256"/>
        <end position="288"/>
    </location>
</feature>
<evidence type="ECO:0000256" key="10">
    <source>
        <dbReference type="SAM" id="SignalP"/>
    </source>
</evidence>
<dbReference type="SMART" id="SM00469">
    <property type="entry name" value="WIF"/>
    <property type="match status" value="1"/>
</dbReference>
<dbReference type="GO" id="GO:0009986">
    <property type="term" value="C:cell surface"/>
    <property type="evidence" value="ECO:0007669"/>
    <property type="project" value="TreeGrafter"/>
</dbReference>
<dbReference type="Pfam" id="PF12661">
    <property type="entry name" value="hEGF"/>
    <property type="match status" value="4"/>
</dbReference>
<dbReference type="InterPro" id="IPR038677">
    <property type="entry name" value="WIF_sf"/>
</dbReference>
<feature type="domain" description="EGF-like" evidence="11">
    <location>
        <begin position="289"/>
        <end position="320"/>
    </location>
</feature>
<dbReference type="PROSITE" id="PS01186">
    <property type="entry name" value="EGF_2"/>
    <property type="match status" value="6"/>
</dbReference>
<evidence type="ECO:0000256" key="3">
    <source>
        <dbReference type="ARBA" id="ARBA00022525"/>
    </source>
</evidence>
<feature type="signal peptide" evidence="10">
    <location>
        <begin position="1"/>
        <end position="22"/>
    </location>
</feature>
<reference evidence="13 14" key="1">
    <citation type="submission" date="2015-04" db="EMBL/GenBank/DDBJ databases">
        <authorList>
            <person name="Syromyatnikov M.Y."/>
            <person name="Popov V.N."/>
        </authorList>
    </citation>
    <scope>NUCLEOTIDE SEQUENCE [LARGE SCALE GENOMIC DNA]</scope>
</reference>
<dbReference type="STRING" id="568069.A0A1J1HNN2"/>
<keyword evidence="5 10" id="KW-0732">Signal</keyword>
<evidence type="ECO:0000256" key="8">
    <source>
        <dbReference type="ARBA" id="ARBA00023180"/>
    </source>
</evidence>
<dbReference type="EMBL" id="CVRI01000014">
    <property type="protein sequence ID" value="CRK89655.1"/>
    <property type="molecule type" value="Genomic_DNA"/>
</dbReference>
<dbReference type="SUPFAM" id="SSF57196">
    <property type="entry name" value="EGF/Laminin"/>
    <property type="match status" value="4"/>
</dbReference>
<dbReference type="GO" id="GO:0005102">
    <property type="term" value="F:signaling receptor binding"/>
    <property type="evidence" value="ECO:0007669"/>
    <property type="project" value="TreeGrafter"/>
</dbReference>
<name>A0A1J1HNN2_9DIPT</name>
<keyword evidence="8" id="KW-0325">Glycoprotein</keyword>
<feature type="disulfide bond" evidence="9">
    <location>
        <begin position="214"/>
        <end position="223"/>
    </location>
</feature>
<feature type="disulfide bond" evidence="9">
    <location>
        <begin position="358"/>
        <end position="368"/>
    </location>
</feature>
<keyword evidence="14" id="KW-1185">Reference proteome</keyword>
<dbReference type="OrthoDB" id="10266706at2759"/>
<evidence type="ECO:0000256" key="7">
    <source>
        <dbReference type="ARBA" id="ARBA00023157"/>
    </source>
</evidence>
<evidence type="ECO:0000256" key="6">
    <source>
        <dbReference type="ARBA" id="ARBA00022737"/>
    </source>
</evidence>
<feature type="domain" description="EGF-like" evidence="11">
    <location>
        <begin position="430"/>
        <end position="461"/>
    </location>
</feature>
<feature type="disulfide bond" evidence="9">
    <location>
        <begin position="483"/>
        <end position="492"/>
    </location>
</feature>
<feature type="domain" description="EGF-like" evidence="11">
    <location>
        <begin position="354"/>
        <end position="386"/>
    </location>
</feature>
<feature type="disulfide bond" evidence="9">
    <location>
        <begin position="522"/>
        <end position="531"/>
    </location>
</feature>
<feature type="disulfide bond" evidence="9">
    <location>
        <begin position="451"/>
        <end position="460"/>
    </location>
</feature>
<dbReference type="SMART" id="SM00181">
    <property type="entry name" value="EGF"/>
    <property type="match status" value="9"/>
</dbReference>
<feature type="disulfide bond" evidence="9">
    <location>
        <begin position="292"/>
        <end position="302"/>
    </location>
</feature>
<dbReference type="InterPro" id="IPR013032">
    <property type="entry name" value="EGF-like_CS"/>
</dbReference>
<keyword evidence="2" id="KW-0217">Developmental protein</keyword>
<keyword evidence="6" id="KW-0677">Repeat</keyword>
<evidence type="ECO:0000313" key="13">
    <source>
        <dbReference type="EMBL" id="CRK89655.1"/>
    </source>
</evidence>
<feature type="disulfide bond" evidence="9">
    <location>
        <begin position="310"/>
        <end position="319"/>
    </location>
</feature>
<evidence type="ECO:0000256" key="4">
    <source>
        <dbReference type="ARBA" id="ARBA00022536"/>
    </source>
</evidence>
<dbReference type="PROSITE" id="PS50814">
    <property type="entry name" value="WIF"/>
    <property type="match status" value="1"/>
</dbReference>
<feature type="disulfide bond" evidence="9">
    <location>
        <begin position="433"/>
        <end position="443"/>
    </location>
</feature>
<evidence type="ECO:0000256" key="5">
    <source>
        <dbReference type="ARBA" id="ARBA00022729"/>
    </source>
</evidence>
<feature type="disulfide bond" evidence="9">
    <location>
        <begin position="196"/>
        <end position="206"/>
    </location>
</feature>
<dbReference type="Gene3D" id="2.10.25.10">
    <property type="entry name" value="Laminin"/>
    <property type="match status" value="7"/>
</dbReference>
<dbReference type="Proteomes" id="UP000183832">
    <property type="component" value="Unassembled WGS sequence"/>
</dbReference>
<evidence type="ECO:0000256" key="2">
    <source>
        <dbReference type="ARBA" id="ARBA00022473"/>
    </source>
</evidence>
<evidence type="ECO:0000259" key="11">
    <source>
        <dbReference type="PROSITE" id="PS50026"/>
    </source>
</evidence>
<dbReference type="Pfam" id="PF02019">
    <property type="entry name" value="WIF"/>
    <property type="match status" value="1"/>
</dbReference>
<feature type="chain" id="PRO_5012000794" evidence="10">
    <location>
        <begin position="23"/>
        <end position="541"/>
    </location>
</feature>
<dbReference type="InterPro" id="IPR050969">
    <property type="entry name" value="Dev_Signal_Modulators"/>
</dbReference>
<feature type="disulfide bond" evidence="9">
    <location>
        <begin position="260"/>
        <end position="270"/>
    </location>
</feature>
<evidence type="ECO:0000313" key="14">
    <source>
        <dbReference type="Proteomes" id="UP000183832"/>
    </source>
</evidence>
<feature type="disulfide bond" evidence="9">
    <location>
        <begin position="390"/>
        <end position="400"/>
    </location>
</feature>
<dbReference type="PANTHER" id="PTHR14949">
    <property type="entry name" value="EGF-LIKE-DOMAIN, MULTIPLE 7, 8"/>
    <property type="match status" value="1"/>
</dbReference>